<protein>
    <submittedName>
        <fullName evidence="1">Uncharacterized protein</fullName>
    </submittedName>
</protein>
<comment type="caution">
    <text evidence="1">The sequence shown here is derived from an EMBL/GenBank/DDBJ whole genome shotgun (WGS) entry which is preliminary data.</text>
</comment>
<reference evidence="1" key="1">
    <citation type="submission" date="2019-11" db="EMBL/GenBank/DDBJ databases">
        <title>Nori genome reveals adaptations in red seaweeds to the harsh intertidal environment.</title>
        <authorList>
            <person name="Wang D."/>
            <person name="Mao Y."/>
        </authorList>
    </citation>
    <scope>NUCLEOTIDE SEQUENCE</scope>
    <source>
        <tissue evidence="1">Gametophyte</tissue>
    </source>
</reference>
<organism evidence="1 2">
    <name type="scientific">Pyropia yezoensis</name>
    <name type="common">Susabi-nori</name>
    <name type="synonym">Porphyra yezoensis</name>
    <dbReference type="NCBI Taxonomy" id="2788"/>
    <lineage>
        <taxon>Eukaryota</taxon>
        <taxon>Rhodophyta</taxon>
        <taxon>Bangiophyceae</taxon>
        <taxon>Bangiales</taxon>
        <taxon>Bangiaceae</taxon>
        <taxon>Pyropia</taxon>
    </lineage>
</organism>
<accession>A0ACC3C2H0</accession>
<evidence type="ECO:0000313" key="2">
    <source>
        <dbReference type="Proteomes" id="UP000798662"/>
    </source>
</evidence>
<dbReference type="Proteomes" id="UP000798662">
    <property type="component" value="Chromosome 2"/>
</dbReference>
<gene>
    <name evidence="1" type="ORF">I4F81_006694</name>
</gene>
<name>A0ACC3C2H0_PYRYE</name>
<sequence>MSGGRGAELRRRIASVDSAEKLIDAMRLVAAARIRLACEYALASRPFSENVASMLGRVLVRLDAEGVDVVSTAARVRAQSIRVFAPPEPPPVVVSSAAVAGEADADAIAAAGSAGTDRRVAMEFGDARQAQLLDRLYVALIGTDDADLPGGGVGRSADAATAPGGVGAPGGGLEPTPPSKWGFRAGGGVADILAAGGNGVATYVPDEELQEAAKPRAAASADDAAPPSVNGSSAAEGATPASPVTGADSPSSATPPPPGGKNVLLIVVGADRGFCGPYNRLILSKADARIAALREAGPDDTIEALAVGVTALTHLRRVHPDVTVRGAVPLGRPRGTAATAARICDAVLVDFAVGRIDRVEVVYTRFVSLLLNQPAIRTLLPLTPTGIESPDDEVYMPMYVNSQLTRMLREALAAELASRLGAMTAARDNARALGSRLTAEYNRARQATITSELMDIIGGSML</sequence>
<proteinExistence type="predicted"/>
<dbReference type="EMBL" id="CM020619">
    <property type="protein sequence ID" value="KAK1864144.1"/>
    <property type="molecule type" value="Genomic_DNA"/>
</dbReference>
<evidence type="ECO:0000313" key="1">
    <source>
        <dbReference type="EMBL" id="KAK1864144.1"/>
    </source>
</evidence>
<keyword evidence="2" id="KW-1185">Reference proteome</keyword>